<gene>
    <name evidence="4" type="ORF">Pmar_PMAR026287</name>
</gene>
<dbReference type="GO" id="GO:0005758">
    <property type="term" value="C:mitochondrial intermembrane space"/>
    <property type="evidence" value="ECO:0007669"/>
    <property type="project" value="TreeGrafter"/>
</dbReference>
<name>C5LI76_PERM5</name>
<evidence type="ECO:0000256" key="1">
    <source>
        <dbReference type="ARBA" id="ARBA00006196"/>
    </source>
</evidence>
<protein>
    <submittedName>
        <fullName evidence="4">TP53-regulated inhibitor of apoptosis, putative</fullName>
    </submittedName>
</protein>
<evidence type="ECO:0000256" key="3">
    <source>
        <dbReference type="SAM" id="MobiDB-lite"/>
    </source>
</evidence>
<evidence type="ECO:0000313" key="4">
    <source>
        <dbReference type="EMBL" id="EER03611.1"/>
    </source>
</evidence>
<sequence>MGWLWGAKKDSDVSSETKSSGSSKEMPAVPKDEPTSSPEVDPDDGRQVADAHKQAIQSCKHLKDRYDQCFNNWYRHAFLRGDLALSCDEYFEEYRACLVEDMEARGLGHLCMFGPDKPADSDEGND</sequence>
<dbReference type="Pfam" id="PF05254">
    <property type="entry name" value="UPF0203"/>
    <property type="match status" value="1"/>
</dbReference>
<proteinExistence type="inferred from homology"/>
<evidence type="ECO:0000313" key="5">
    <source>
        <dbReference type="Proteomes" id="UP000007800"/>
    </source>
</evidence>
<keyword evidence="5" id="KW-1185">Reference proteome</keyword>
<evidence type="ECO:0000256" key="2">
    <source>
        <dbReference type="ARBA" id="ARBA00023157"/>
    </source>
</evidence>
<keyword evidence="2" id="KW-1015">Disulfide bond</keyword>
<dbReference type="GO" id="GO:0045332">
    <property type="term" value="P:phospholipid translocation"/>
    <property type="evidence" value="ECO:0007669"/>
    <property type="project" value="TreeGrafter"/>
</dbReference>
<accession>C5LI76</accession>
<dbReference type="PANTHER" id="PTHR46403:SF1">
    <property type="entry name" value="TP53-REGULATED INHIBITOR OF APOPTOSIS 1"/>
    <property type="match status" value="1"/>
</dbReference>
<dbReference type="EMBL" id="GG682187">
    <property type="protein sequence ID" value="EER03611.1"/>
    <property type="molecule type" value="Genomic_DNA"/>
</dbReference>
<dbReference type="GO" id="GO:0005634">
    <property type="term" value="C:nucleus"/>
    <property type="evidence" value="ECO:0007669"/>
    <property type="project" value="TreeGrafter"/>
</dbReference>
<dbReference type="OrthoDB" id="19091at2759"/>
<reference evidence="4 5" key="1">
    <citation type="submission" date="2008-07" db="EMBL/GenBank/DDBJ databases">
        <authorList>
            <person name="El-Sayed N."/>
            <person name="Caler E."/>
            <person name="Inman J."/>
            <person name="Amedeo P."/>
            <person name="Hass B."/>
            <person name="Wortman J."/>
        </authorList>
    </citation>
    <scope>NUCLEOTIDE SEQUENCE [LARGE SCALE GENOMIC DNA]</scope>
    <source>
        <strain evidence="5">ATCC 50983 / TXsc</strain>
    </source>
</reference>
<dbReference type="GO" id="GO:0005829">
    <property type="term" value="C:cytosol"/>
    <property type="evidence" value="ECO:0007669"/>
    <property type="project" value="TreeGrafter"/>
</dbReference>
<dbReference type="InParanoid" id="C5LI76"/>
<dbReference type="PANTHER" id="PTHR46403">
    <property type="entry name" value="TP53-REGULATED INHIBITOR OF APOPTOSIS 1"/>
    <property type="match status" value="1"/>
</dbReference>
<dbReference type="AlphaFoldDB" id="C5LI76"/>
<feature type="compositionally biased region" description="Low complexity" evidence="3">
    <location>
        <begin position="14"/>
        <end position="25"/>
    </location>
</feature>
<organism evidence="5">
    <name type="scientific">Perkinsus marinus (strain ATCC 50983 / TXsc)</name>
    <dbReference type="NCBI Taxonomy" id="423536"/>
    <lineage>
        <taxon>Eukaryota</taxon>
        <taxon>Sar</taxon>
        <taxon>Alveolata</taxon>
        <taxon>Perkinsozoa</taxon>
        <taxon>Perkinsea</taxon>
        <taxon>Perkinsida</taxon>
        <taxon>Perkinsidae</taxon>
        <taxon>Perkinsus</taxon>
    </lineage>
</organism>
<dbReference type="RefSeq" id="XP_002771795.1">
    <property type="nucleotide sequence ID" value="XM_002771749.1"/>
</dbReference>
<dbReference type="GeneID" id="9047931"/>
<dbReference type="Proteomes" id="UP000007800">
    <property type="component" value="Unassembled WGS sequence"/>
</dbReference>
<feature type="compositionally biased region" description="Basic and acidic residues" evidence="3">
    <location>
        <begin position="43"/>
        <end position="53"/>
    </location>
</feature>
<comment type="similarity">
    <text evidence="1">Belongs to the TRIAP1/MDM35 family.</text>
</comment>
<dbReference type="InterPro" id="IPR007918">
    <property type="entry name" value="MDM35_apoptosis"/>
</dbReference>
<dbReference type="GO" id="GO:1990050">
    <property type="term" value="F:phosphatidic acid transfer activity"/>
    <property type="evidence" value="ECO:0007669"/>
    <property type="project" value="TreeGrafter"/>
</dbReference>
<feature type="region of interest" description="Disordered" evidence="3">
    <location>
        <begin position="1"/>
        <end position="54"/>
    </location>
</feature>